<protein>
    <submittedName>
        <fullName evidence="1">Uncharacterized protein</fullName>
    </submittedName>
</protein>
<comment type="caution">
    <text evidence="1">The sequence shown here is derived from an EMBL/GenBank/DDBJ whole genome shotgun (WGS) entry which is preliminary data.</text>
</comment>
<sequence>MSAKNIQQQQYNNNTQTFKFKSPTNQKMFCSTSQFFKSPNNKNNINNISVEKDFFDQVDKKVHENIGMNLNEGLQMLKDKIKRALNQYKVQANLNKIKQNNNSKK</sequence>
<evidence type="ECO:0000313" key="1">
    <source>
        <dbReference type="EMBL" id="KRX05211.1"/>
    </source>
</evidence>
<name>A0A0V0QSN4_PSEPJ</name>
<dbReference type="InParanoid" id="A0A0V0QSN4"/>
<dbReference type="Proteomes" id="UP000054937">
    <property type="component" value="Unassembled WGS sequence"/>
</dbReference>
<proteinExistence type="predicted"/>
<organism evidence="1 2">
    <name type="scientific">Pseudocohnilembus persalinus</name>
    <name type="common">Ciliate</name>
    <dbReference type="NCBI Taxonomy" id="266149"/>
    <lineage>
        <taxon>Eukaryota</taxon>
        <taxon>Sar</taxon>
        <taxon>Alveolata</taxon>
        <taxon>Ciliophora</taxon>
        <taxon>Intramacronucleata</taxon>
        <taxon>Oligohymenophorea</taxon>
        <taxon>Scuticociliatia</taxon>
        <taxon>Philasterida</taxon>
        <taxon>Pseudocohnilembidae</taxon>
        <taxon>Pseudocohnilembus</taxon>
    </lineage>
</organism>
<dbReference type="AlphaFoldDB" id="A0A0V0QSN4"/>
<dbReference type="EMBL" id="LDAU01000110">
    <property type="protein sequence ID" value="KRX05211.1"/>
    <property type="molecule type" value="Genomic_DNA"/>
</dbReference>
<gene>
    <name evidence="1" type="ORF">PPERSA_06845</name>
</gene>
<keyword evidence="2" id="KW-1185">Reference proteome</keyword>
<evidence type="ECO:0000313" key="2">
    <source>
        <dbReference type="Proteomes" id="UP000054937"/>
    </source>
</evidence>
<accession>A0A0V0QSN4</accession>
<reference evidence="1 2" key="1">
    <citation type="journal article" date="2015" name="Sci. Rep.">
        <title>Genome of the facultative scuticociliatosis pathogen Pseudocohnilembus persalinus provides insight into its virulence through horizontal gene transfer.</title>
        <authorList>
            <person name="Xiong J."/>
            <person name="Wang G."/>
            <person name="Cheng J."/>
            <person name="Tian M."/>
            <person name="Pan X."/>
            <person name="Warren A."/>
            <person name="Jiang C."/>
            <person name="Yuan D."/>
            <person name="Miao W."/>
        </authorList>
    </citation>
    <scope>NUCLEOTIDE SEQUENCE [LARGE SCALE GENOMIC DNA]</scope>
    <source>
        <strain evidence="1">36N120E</strain>
    </source>
</reference>